<evidence type="ECO:0000256" key="1">
    <source>
        <dbReference type="ARBA" id="ARBA00004225"/>
    </source>
</evidence>
<comment type="caution">
    <text evidence="6">The sequence shown here is derived from an EMBL/GenBank/DDBJ whole genome shotgun (WGS) entry which is preliminary data.</text>
</comment>
<evidence type="ECO:0000256" key="5">
    <source>
        <dbReference type="ARBA" id="ARBA00023136"/>
    </source>
</evidence>
<keyword evidence="5" id="KW-0472">Membrane</keyword>
<dbReference type="GO" id="GO:0031966">
    <property type="term" value="C:mitochondrial membrane"/>
    <property type="evidence" value="ECO:0007669"/>
    <property type="project" value="UniProtKB-SubCell"/>
</dbReference>
<dbReference type="Proteomes" id="UP000749559">
    <property type="component" value="Unassembled WGS sequence"/>
</dbReference>
<evidence type="ECO:0000256" key="4">
    <source>
        <dbReference type="ARBA" id="ARBA00023128"/>
    </source>
</evidence>
<comment type="subcellular location">
    <subcellularLocation>
        <location evidence="1">Mitochondrion membrane</location>
        <topology evidence="1">Multi-pass membrane protein</topology>
    </subcellularLocation>
</comment>
<gene>
    <name evidence="6" type="ORF">OFUS_LOCUS8419</name>
</gene>
<organism evidence="6 7">
    <name type="scientific">Owenia fusiformis</name>
    <name type="common">Polychaete worm</name>
    <dbReference type="NCBI Taxonomy" id="6347"/>
    <lineage>
        <taxon>Eukaryota</taxon>
        <taxon>Metazoa</taxon>
        <taxon>Spiralia</taxon>
        <taxon>Lophotrochozoa</taxon>
        <taxon>Annelida</taxon>
        <taxon>Polychaeta</taxon>
        <taxon>Sedentaria</taxon>
        <taxon>Canalipalpata</taxon>
        <taxon>Sabellida</taxon>
        <taxon>Oweniida</taxon>
        <taxon>Oweniidae</taxon>
        <taxon>Owenia</taxon>
    </lineage>
</organism>
<evidence type="ECO:0000313" key="7">
    <source>
        <dbReference type="Proteomes" id="UP000749559"/>
    </source>
</evidence>
<dbReference type="InterPro" id="IPR009801">
    <property type="entry name" value="TMEM126"/>
</dbReference>
<accession>A0A8J1UVR0</accession>
<sequence length="235" mass="26664">MSVSRESGRVFDEKQGYLTRAPNMMTLPRGAIRLSKEEVLYLQHQKMRNWIPQSDVWSLRYGSGICSLGAAVSGVSLNTFFRKQFNLMVYGRMATYMPTIILPMFFSAIMHEVLITGEILTDRFDCLICSQARSSSVQTITGFVQPLMFAPLTCAAAAKIHDTYNLPPWNKPGKFFNIVKDMMKNKGVYLMGLLGLQVVIGTTIASFQQKQTITLMSEDSKHYDYRRSLDEELNN</sequence>
<name>A0A8J1UVR0_OWEFU</name>
<dbReference type="EMBL" id="CAIIXF020000004">
    <property type="protein sequence ID" value="CAH1781913.1"/>
    <property type="molecule type" value="Genomic_DNA"/>
</dbReference>
<dbReference type="AlphaFoldDB" id="A0A8J1UVR0"/>
<dbReference type="Pfam" id="PF07114">
    <property type="entry name" value="TMEM126"/>
    <property type="match status" value="1"/>
</dbReference>
<protein>
    <submittedName>
        <fullName evidence="6">Uncharacterized protein</fullName>
    </submittedName>
</protein>
<dbReference type="GO" id="GO:0032981">
    <property type="term" value="P:mitochondrial respiratory chain complex I assembly"/>
    <property type="evidence" value="ECO:0007669"/>
    <property type="project" value="TreeGrafter"/>
</dbReference>
<evidence type="ECO:0000256" key="2">
    <source>
        <dbReference type="ARBA" id="ARBA00022692"/>
    </source>
</evidence>
<dbReference type="OrthoDB" id="6234762at2759"/>
<evidence type="ECO:0000313" key="6">
    <source>
        <dbReference type="EMBL" id="CAH1781913.1"/>
    </source>
</evidence>
<proteinExistence type="predicted"/>
<keyword evidence="2" id="KW-0812">Transmembrane</keyword>
<keyword evidence="4" id="KW-0496">Mitochondrion</keyword>
<dbReference type="PANTHER" id="PTHR16296:SF2">
    <property type="entry name" value="TRANSMEMBRANE PROTEIN 126A"/>
    <property type="match status" value="1"/>
</dbReference>
<evidence type="ECO:0000256" key="3">
    <source>
        <dbReference type="ARBA" id="ARBA00022989"/>
    </source>
</evidence>
<keyword evidence="3" id="KW-1133">Transmembrane helix</keyword>
<reference evidence="6" key="1">
    <citation type="submission" date="2022-03" db="EMBL/GenBank/DDBJ databases">
        <authorList>
            <person name="Martin C."/>
        </authorList>
    </citation>
    <scope>NUCLEOTIDE SEQUENCE</scope>
</reference>
<dbReference type="PANTHER" id="PTHR16296">
    <property type="entry name" value="UNCHARACTERIZED HYPOTHALAMUS PROTEIN HT007"/>
    <property type="match status" value="1"/>
</dbReference>
<keyword evidence="7" id="KW-1185">Reference proteome</keyword>